<keyword evidence="3" id="KW-1185">Reference proteome</keyword>
<dbReference type="GO" id="GO:0044609">
    <property type="term" value="C:DBIRD complex"/>
    <property type="evidence" value="ECO:0007669"/>
    <property type="project" value="TreeGrafter"/>
</dbReference>
<feature type="compositionally biased region" description="Basic and acidic residues" evidence="1">
    <location>
        <begin position="412"/>
        <end position="428"/>
    </location>
</feature>
<dbReference type="PANTHER" id="PTHR12190">
    <property type="entry name" value="A-KINASE ANCHOR PROTEIN AKAP 8"/>
    <property type="match status" value="1"/>
</dbReference>
<dbReference type="InterPro" id="IPR007071">
    <property type="entry name" value="AKAP95"/>
</dbReference>
<dbReference type="Ensembl" id="ENSEBUT00000003423.1">
    <property type="protein sequence ID" value="ENSEBUP00000003059.1"/>
    <property type="gene ID" value="ENSEBUG00000002269.1"/>
</dbReference>
<feature type="region of interest" description="Disordered" evidence="1">
    <location>
        <begin position="336"/>
        <end position="380"/>
    </location>
</feature>
<evidence type="ECO:0000313" key="2">
    <source>
        <dbReference type="Ensembl" id="ENSEBUP00000003059.1"/>
    </source>
</evidence>
<dbReference type="AlphaFoldDB" id="A0A8C4N8U6"/>
<evidence type="ECO:0000313" key="3">
    <source>
        <dbReference type="Proteomes" id="UP000694388"/>
    </source>
</evidence>
<protein>
    <submittedName>
        <fullName evidence="2">Uncharacterized protein</fullName>
    </submittedName>
</protein>
<accession>A0A8C4N8U6</accession>
<feature type="compositionally biased region" description="Acidic residues" evidence="1">
    <location>
        <begin position="354"/>
        <end position="369"/>
    </location>
</feature>
<feature type="compositionally biased region" description="Polar residues" evidence="1">
    <location>
        <begin position="490"/>
        <end position="500"/>
    </location>
</feature>
<reference evidence="2" key="1">
    <citation type="submission" date="2025-08" db="UniProtKB">
        <authorList>
            <consortium name="Ensembl"/>
        </authorList>
    </citation>
    <scope>IDENTIFICATION</scope>
</reference>
<feature type="compositionally biased region" description="Basic and acidic residues" evidence="1">
    <location>
        <begin position="457"/>
        <end position="471"/>
    </location>
</feature>
<feature type="compositionally biased region" description="Basic and acidic residues" evidence="1">
    <location>
        <begin position="336"/>
        <end position="353"/>
    </location>
</feature>
<feature type="region of interest" description="Disordered" evidence="1">
    <location>
        <begin position="1"/>
        <end position="28"/>
    </location>
</feature>
<dbReference type="PANTHER" id="PTHR12190:SF1">
    <property type="entry name" value="DBIRD COMPLEX SUBUNIT ZNF326"/>
    <property type="match status" value="1"/>
</dbReference>
<name>A0A8C4N8U6_EPTBU</name>
<feature type="compositionally biased region" description="Pro residues" evidence="1">
    <location>
        <begin position="12"/>
        <end position="21"/>
    </location>
</feature>
<feature type="region of interest" description="Disordered" evidence="1">
    <location>
        <begin position="394"/>
        <end position="585"/>
    </location>
</feature>
<dbReference type="GO" id="GO:0032784">
    <property type="term" value="P:regulation of DNA-templated transcription elongation"/>
    <property type="evidence" value="ECO:0007669"/>
    <property type="project" value="TreeGrafter"/>
</dbReference>
<dbReference type="Proteomes" id="UP000694388">
    <property type="component" value="Unplaced"/>
</dbReference>
<feature type="compositionally biased region" description="Polar residues" evidence="1">
    <location>
        <begin position="553"/>
        <end position="569"/>
    </location>
</feature>
<evidence type="ECO:0000256" key="1">
    <source>
        <dbReference type="SAM" id="MobiDB-lite"/>
    </source>
</evidence>
<dbReference type="GO" id="GO:0005634">
    <property type="term" value="C:nucleus"/>
    <property type="evidence" value="ECO:0007669"/>
    <property type="project" value="InterPro"/>
</dbReference>
<dbReference type="GeneTree" id="ENSGT00530000063777"/>
<reference evidence="2" key="2">
    <citation type="submission" date="2025-09" db="UniProtKB">
        <authorList>
            <consortium name="Ensembl"/>
        </authorList>
    </citation>
    <scope>IDENTIFICATION</scope>
</reference>
<organism evidence="2 3">
    <name type="scientific">Eptatretus burgeri</name>
    <name type="common">Inshore hagfish</name>
    <dbReference type="NCBI Taxonomy" id="7764"/>
    <lineage>
        <taxon>Eukaryota</taxon>
        <taxon>Metazoa</taxon>
        <taxon>Chordata</taxon>
        <taxon>Craniata</taxon>
        <taxon>Vertebrata</taxon>
        <taxon>Cyclostomata</taxon>
        <taxon>Myxini</taxon>
        <taxon>Myxiniformes</taxon>
        <taxon>Myxinidae</taxon>
        <taxon>Eptatretinae</taxon>
        <taxon>Eptatretus</taxon>
    </lineage>
</organism>
<feature type="compositionally biased region" description="Basic and acidic residues" evidence="1">
    <location>
        <begin position="437"/>
        <end position="449"/>
    </location>
</feature>
<sequence>MARPPGARSHPSIPPLLPPRRPQGVLPTPSTVWLDSLRGGRLREAAHGGRVALLPFPTRLGPKAVDIRVPWSRDQRPGSMQASAWFPSTASPQPLLQIPPTPGPIPPLLPLKFRTGMSLPTGIRPLLSSQSSGPILPLVKRKAGVPLMKAPQSKFARLPPLISQDKREDKLKAECIKQTKCSTGDLRLRFCCPLCKFRTLAEDDVKEHYESAAHKDAIQEIATRLPAELNLAQYMHDYVVARNKRVLIRRRRKRIPDGRPTLEGVELDECFRYVPLLHCRACDALLPSMMDGVHKHMASSSHQALKKIYLNRQKDNVVRVTKSILRHKRVQEKYERFKKGENPFEEDAGKDSDDASSEDEFTNDDDVNDSGDSIKVQSGSGLASVVKPNILEKNSAPNSGKIPSVLPLGDAQNKEGEKSKDVKSDVKSTDAIAMETEETKTNPDEEGKEPVTLTTEKGLKSQEGELEEKTSESVPCCDSPESSDLVPPTEETQPNGSNKTEPVMDEGNDEQHSHVQVQDAGASPRQVAESPGKDSPSPARDEGVESRCVATDTPKSVRSTRACSKSSGSPGRKRLSACPINKRSK</sequence>
<dbReference type="Pfam" id="PF04988">
    <property type="entry name" value="AKAP95"/>
    <property type="match status" value="1"/>
</dbReference>
<proteinExistence type="predicted"/>
<dbReference type="GO" id="GO:0003677">
    <property type="term" value="F:DNA binding"/>
    <property type="evidence" value="ECO:0007669"/>
    <property type="project" value="InterPro"/>
</dbReference>